<evidence type="ECO:0000313" key="2">
    <source>
        <dbReference type="Proteomes" id="UP000308671"/>
    </source>
</evidence>
<dbReference type="OrthoDB" id="5427853at2759"/>
<gene>
    <name evidence="1" type="ORF">BGAL_0208g00090</name>
</gene>
<proteinExistence type="predicted"/>
<organism evidence="1 2">
    <name type="scientific">Botrytis galanthina</name>
    <dbReference type="NCBI Taxonomy" id="278940"/>
    <lineage>
        <taxon>Eukaryota</taxon>
        <taxon>Fungi</taxon>
        <taxon>Dikarya</taxon>
        <taxon>Ascomycota</taxon>
        <taxon>Pezizomycotina</taxon>
        <taxon>Leotiomycetes</taxon>
        <taxon>Helotiales</taxon>
        <taxon>Sclerotiniaceae</taxon>
        <taxon>Botrytis</taxon>
    </lineage>
</organism>
<sequence>MADQQENELLPETTDGFKVGEKKTLDEYSKMANASGNVLDLVGVESTPPAVPRSRSGLEITM</sequence>
<comment type="caution">
    <text evidence="1">The sequence shown here is derived from an EMBL/GenBank/DDBJ whole genome shotgun (WGS) entry which is preliminary data.</text>
</comment>
<dbReference type="Proteomes" id="UP000308671">
    <property type="component" value="Unassembled WGS sequence"/>
</dbReference>
<accession>A0A4S8QV96</accession>
<evidence type="ECO:0000313" key="1">
    <source>
        <dbReference type="EMBL" id="THV49158.1"/>
    </source>
</evidence>
<dbReference type="AlphaFoldDB" id="A0A4S8QV96"/>
<protein>
    <submittedName>
        <fullName evidence="1">Uncharacterized protein</fullName>
    </submittedName>
</protein>
<dbReference type="EMBL" id="PQXL01000208">
    <property type="protein sequence ID" value="THV49158.1"/>
    <property type="molecule type" value="Genomic_DNA"/>
</dbReference>
<reference evidence="1 2" key="1">
    <citation type="submission" date="2017-12" db="EMBL/GenBank/DDBJ databases">
        <title>Comparative genomics of Botrytis spp.</title>
        <authorList>
            <person name="Valero-Jimenez C.A."/>
            <person name="Tapia P."/>
            <person name="Veloso J."/>
            <person name="Silva-Moreno E."/>
            <person name="Staats M."/>
            <person name="Valdes J.H."/>
            <person name="Van Kan J.A.L."/>
        </authorList>
    </citation>
    <scope>NUCLEOTIDE SEQUENCE [LARGE SCALE GENOMIC DNA]</scope>
    <source>
        <strain evidence="1 2">MUCL435</strain>
    </source>
</reference>
<keyword evidence="2" id="KW-1185">Reference proteome</keyword>
<name>A0A4S8QV96_9HELO</name>